<dbReference type="InterPro" id="IPR004358">
    <property type="entry name" value="Sig_transdc_His_kin-like_C"/>
</dbReference>
<evidence type="ECO:0000313" key="20">
    <source>
        <dbReference type="Proteomes" id="UP000317155"/>
    </source>
</evidence>
<dbReference type="NCBIfam" id="TIGR01386">
    <property type="entry name" value="cztS_silS_copS"/>
    <property type="match status" value="1"/>
</dbReference>
<gene>
    <name evidence="19" type="ORF">FL622_08440</name>
</gene>
<dbReference type="SMART" id="SM00304">
    <property type="entry name" value="HAMP"/>
    <property type="match status" value="1"/>
</dbReference>
<dbReference type="InterPro" id="IPR006290">
    <property type="entry name" value="CztS_silS_copS"/>
</dbReference>
<dbReference type="InterPro" id="IPR036890">
    <property type="entry name" value="HATPase_C_sf"/>
</dbReference>
<dbReference type="InterPro" id="IPR050428">
    <property type="entry name" value="TCS_sensor_his_kinase"/>
</dbReference>
<keyword evidence="6" id="KW-0997">Cell inner membrane</keyword>
<protein>
    <recommendedName>
        <fullName evidence="4">histidine kinase</fullName>
        <ecNumber evidence="4">2.7.13.3</ecNumber>
    </recommendedName>
</protein>
<dbReference type="InterPro" id="IPR003661">
    <property type="entry name" value="HisK_dim/P_dom"/>
</dbReference>
<dbReference type="RefSeq" id="WP_092057647.1">
    <property type="nucleotide sequence ID" value="NZ_FOJJ01000037.1"/>
</dbReference>
<dbReference type="CDD" id="cd06225">
    <property type="entry name" value="HAMP"/>
    <property type="match status" value="1"/>
</dbReference>
<dbReference type="FunFam" id="3.30.565.10:FF:000006">
    <property type="entry name" value="Sensor histidine kinase WalK"/>
    <property type="match status" value="1"/>
</dbReference>
<feature type="transmembrane region" description="Helical" evidence="16">
    <location>
        <begin position="15"/>
        <end position="35"/>
    </location>
</feature>
<keyword evidence="14" id="KW-0902">Two-component regulatory system</keyword>
<dbReference type="AlphaFoldDB" id="A0A550JF41"/>
<accession>A0A550JF41</accession>
<dbReference type="PRINTS" id="PR00344">
    <property type="entry name" value="BCTRLSENSOR"/>
</dbReference>
<keyword evidence="12" id="KW-0067">ATP-binding</keyword>
<keyword evidence="20" id="KW-1185">Reference proteome</keyword>
<dbReference type="CDD" id="cd00075">
    <property type="entry name" value="HATPase"/>
    <property type="match status" value="1"/>
</dbReference>
<dbReference type="SUPFAM" id="SSF55874">
    <property type="entry name" value="ATPase domain of HSP90 chaperone/DNA topoisomerase II/histidine kinase"/>
    <property type="match status" value="1"/>
</dbReference>
<evidence type="ECO:0000256" key="11">
    <source>
        <dbReference type="ARBA" id="ARBA00022777"/>
    </source>
</evidence>
<dbReference type="GO" id="GO:0005886">
    <property type="term" value="C:plasma membrane"/>
    <property type="evidence" value="ECO:0007669"/>
    <property type="project" value="UniProtKB-SubCell"/>
</dbReference>
<dbReference type="PROSITE" id="PS50885">
    <property type="entry name" value="HAMP"/>
    <property type="match status" value="1"/>
</dbReference>
<comment type="catalytic activity">
    <reaction evidence="1">
        <text>ATP + protein L-histidine = ADP + protein N-phospho-L-histidine.</text>
        <dbReference type="EC" id="2.7.13.3"/>
    </reaction>
</comment>
<dbReference type="SMART" id="SM00387">
    <property type="entry name" value="HATPase_c"/>
    <property type="match status" value="1"/>
</dbReference>
<dbReference type="Proteomes" id="UP000317155">
    <property type="component" value="Unassembled WGS sequence"/>
</dbReference>
<evidence type="ECO:0000256" key="3">
    <source>
        <dbReference type="ARBA" id="ARBA00004533"/>
    </source>
</evidence>
<dbReference type="EMBL" id="VJVV01000005">
    <property type="protein sequence ID" value="TRO81821.1"/>
    <property type="molecule type" value="Genomic_DNA"/>
</dbReference>
<keyword evidence="15 16" id="KW-0472">Membrane</keyword>
<dbReference type="SUPFAM" id="SSF158472">
    <property type="entry name" value="HAMP domain-like"/>
    <property type="match status" value="1"/>
</dbReference>
<feature type="domain" description="HAMP" evidence="18">
    <location>
        <begin position="195"/>
        <end position="248"/>
    </location>
</feature>
<name>A0A550JF41_9BACT</name>
<keyword evidence="10" id="KW-0547">Nucleotide-binding</keyword>
<dbReference type="Gene3D" id="3.30.565.10">
    <property type="entry name" value="Histidine kinase-like ATPase, C-terminal domain"/>
    <property type="match status" value="1"/>
</dbReference>
<reference evidence="19 20" key="1">
    <citation type="submission" date="2019-07" db="EMBL/GenBank/DDBJ databases">
        <title>Insights of Desulfuromonas acetexigens electromicrobiology.</title>
        <authorList>
            <person name="Katuri K."/>
            <person name="Sapireddy V."/>
            <person name="Shaw D.R."/>
            <person name="Saikaly P."/>
        </authorList>
    </citation>
    <scope>NUCLEOTIDE SEQUENCE [LARGE SCALE GENOMIC DNA]</scope>
    <source>
        <strain evidence="19 20">2873</strain>
    </source>
</reference>
<dbReference type="InterPro" id="IPR003594">
    <property type="entry name" value="HATPase_dom"/>
</dbReference>
<keyword evidence="13 16" id="KW-1133">Transmembrane helix</keyword>
<sequence length="483" mass="54825">MAGFPCPGSVRFRLAFWYFVTLAVILTASGAYWYWTLSRNLLGHVDDKLLMVANDVISFHMVESQSNNQDDACQKLETFIREHNWSEFVQFVDEYGDIVCYTSNLLDARLPISADALRAARNQKPLFETVHFDPERPLRLLTFPLDVDGHHRDVVQVAEDLSPLFKSLRMHRWQLSIYSPLLLLVLSVGGWFVSGRALSPVRHITNAVQRIRAENLSERLPVNHCRDEISELQETFNSMLERLEEAFTKVRQFTADASHELRTPLAILRGETEVALRWAKNPEELRTTLESNLEEIDRMSRIIEDLLALAKSEAGEIPLALADVKLSDLLQDLYLQGKTLSEPKGIDFALHMEVNREIHLRGDQLQLHRMLLNLVSNAIKYTPDGGRVAIHLASDDRFARIRVVDTGFGIAAEHLPFLFDRFYRIDEARNRDIGGSGLGLSIVKWIVEAHGGRIEVTSEPNRGSTFAVSLPLDGPPPKEQELT</sequence>
<feature type="transmembrane region" description="Helical" evidence="16">
    <location>
        <begin position="175"/>
        <end position="193"/>
    </location>
</feature>
<dbReference type="Gene3D" id="1.10.287.130">
    <property type="match status" value="1"/>
</dbReference>
<evidence type="ECO:0000256" key="1">
    <source>
        <dbReference type="ARBA" id="ARBA00000085"/>
    </source>
</evidence>
<dbReference type="Pfam" id="PF02518">
    <property type="entry name" value="HATPase_c"/>
    <property type="match status" value="1"/>
</dbReference>
<dbReference type="PROSITE" id="PS50109">
    <property type="entry name" value="HIS_KIN"/>
    <property type="match status" value="1"/>
</dbReference>
<keyword evidence="7" id="KW-0597">Phosphoprotein</keyword>
<dbReference type="GO" id="GO:0005524">
    <property type="term" value="F:ATP binding"/>
    <property type="evidence" value="ECO:0007669"/>
    <property type="project" value="UniProtKB-KW"/>
</dbReference>
<dbReference type="InterPro" id="IPR005467">
    <property type="entry name" value="His_kinase_dom"/>
</dbReference>
<dbReference type="SMART" id="SM00388">
    <property type="entry name" value="HisKA"/>
    <property type="match status" value="1"/>
</dbReference>
<dbReference type="Pfam" id="PF00512">
    <property type="entry name" value="HisKA"/>
    <property type="match status" value="1"/>
</dbReference>
<dbReference type="FunFam" id="1.10.287.130:FF:000001">
    <property type="entry name" value="Two-component sensor histidine kinase"/>
    <property type="match status" value="1"/>
</dbReference>
<keyword evidence="9 16" id="KW-0812">Transmembrane</keyword>
<evidence type="ECO:0000256" key="14">
    <source>
        <dbReference type="ARBA" id="ARBA00023012"/>
    </source>
</evidence>
<dbReference type="CDD" id="cd00082">
    <property type="entry name" value="HisKA"/>
    <property type="match status" value="1"/>
</dbReference>
<keyword evidence="8 19" id="KW-0808">Transferase</keyword>
<dbReference type="InterPro" id="IPR003660">
    <property type="entry name" value="HAMP_dom"/>
</dbReference>
<feature type="domain" description="Histidine kinase" evidence="17">
    <location>
        <begin position="256"/>
        <end position="474"/>
    </location>
</feature>
<evidence type="ECO:0000259" key="18">
    <source>
        <dbReference type="PROSITE" id="PS50885"/>
    </source>
</evidence>
<evidence type="ECO:0000256" key="5">
    <source>
        <dbReference type="ARBA" id="ARBA00022475"/>
    </source>
</evidence>
<dbReference type="PANTHER" id="PTHR45436">
    <property type="entry name" value="SENSOR HISTIDINE KINASE YKOH"/>
    <property type="match status" value="1"/>
</dbReference>
<evidence type="ECO:0000256" key="9">
    <source>
        <dbReference type="ARBA" id="ARBA00022692"/>
    </source>
</evidence>
<dbReference type="GO" id="GO:0000155">
    <property type="term" value="F:phosphorelay sensor kinase activity"/>
    <property type="evidence" value="ECO:0007669"/>
    <property type="project" value="InterPro"/>
</dbReference>
<evidence type="ECO:0000256" key="15">
    <source>
        <dbReference type="ARBA" id="ARBA00023136"/>
    </source>
</evidence>
<dbReference type="InterPro" id="IPR036097">
    <property type="entry name" value="HisK_dim/P_sf"/>
</dbReference>
<evidence type="ECO:0000313" key="19">
    <source>
        <dbReference type="EMBL" id="TRO81821.1"/>
    </source>
</evidence>
<dbReference type="OrthoDB" id="9813151at2"/>
<evidence type="ECO:0000256" key="13">
    <source>
        <dbReference type="ARBA" id="ARBA00022989"/>
    </source>
</evidence>
<evidence type="ECO:0000256" key="4">
    <source>
        <dbReference type="ARBA" id="ARBA00012438"/>
    </source>
</evidence>
<comment type="caution">
    <text evidence="19">The sequence shown here is derived from an EMBL/GenBank/DDBJ whole genome shotgun (WGS) entry which is preliminary data.</text>
</comment>
<evidence type="ECO:0000256" key="8">
    <source>
        <dbReference type="ARBA" id="ARBA00022679"/>
    </source>
</evidence>
<organism evidence="19 20">
    <name type="scientific">Trichloromonas acetexigens</name>
    <dbReference type="NCBI Taxonomy" id="38815"/>
    <lineage>
        <taxon>Bacteria</taxon>
        <taxon>Pseudomonadati</taxon>
        <taxon>Thermodesulfobacteriota</taxon>
        <taxon>Desulfuromonadia</taxon>
        <taxon>Desulfuromonadales</taxon>
        <taxon>Trichloromonadaceae</taxon>
        <taxon>Trichloromonas</taxon>
    </lineage>
</organism>
<keyword evidence="5" id="KW-1003">Cell membrane</keyword>
<dbReference type="Gene3D" id="6.10.340.10">
    <property type="match status" value="1"/>
</dbReference>
<evidence type="ECO:0000256" key="10">
    <source>
        <dbReference type="ARBA" id="ARBA00022741"/>
    </source>
</evidence>
<evidence type="ECO:0000256" key="2">
    <source>
        <dbReference type="ARBA" id="ARBA00004141"/>
    </source>
</evidence>
<comment type="subcellular location">
    <subcellularLocation>
        <location evidence="3">Cell inner membrane</location>
    </subcellularLocation>
    <subcellularLocation>
        <location evidence="2">Membrane</location>
        <topology evidence="2">Multi-pass membrane protein</topology>
    </subcellularLocation>
</comment>
<dbReference type="SUPFAM" id="SSF47384">
    <property type="entry name" value="Homodimeric domain of signal transducing histidine kinase"/>
    <property type="match status" value="1"/>
</dbReference>
<evidence type="ECO:0000256" key="16">
    <source>
        <dbReference type="SAM" id="Phobius"/>
    </source>
</evidence>
<keyword evidence="11 19" id="KW-0418">Kinase</keyword>
<dbReference type="Pfam" id="PF00672">
    <property type="entry name" value="HAMP"/>
    <property type="match status" value="1"/>
</dbReference>
<evidence type="ECO:0000256" key="6">
    <source>
        <dbReference type="ARBA" id="ARBA00022519"/>
    </source>
</evidence>
<dbReference type="EC" id="2.7.13.3" evidence="4"/>
<evidence type="ECO:0000259" key="17">
    <source>
        <dbReference type="PROSITE" id="PS50109"/>
    </source>
</evidence>
<evidence type="ECO:0000256" key="7">
    <source>
        <dbReference type="ARBA" id="ARBA00022553"/>
    </source>
</evidence>
<evidence type="ECO:0000256" key="12">
    <source>
        <dbReference type="ARBA" id="ARBA00022840"/>
    </source>
</evidence>
<proteinExistence type="predicted"/>
<dbReference type="PANTHER" id="PTHR45436:SF15">
    <property type="entry name" value="SENSOR HISTIDINE KINASE CUSS"/>
    <property type="match status" value="1"/>
</dbReference>